<dbReference type="GO" id="GO:0016887">
    <property type="term" value="F:ATP hydrolysis activity"/>
    <property type="evidence" value="ECO:0007669"/>
    <property type="project" value="InterPro"/>
</dbReference>
<evidence type="ECO:0000256" key="10">
    <source>
        <dbReference type="ARBA" id="ARBA00023136"/>
    </source>
</evidence>
<dbReference type="Proteomes" id="UP001155882">
    <property type="component" value="Unassembled WGS sequence"/>
</dbReference>
<keyword evidence="2" id="KW-0813">Transport</keyword>
<keyword evidence="5 14" id="KW-0812">Transmembrane</keyword>
<dbReference type="Proteomes" id="UP000216001">
    <property type="component" value="Unassembled WGS sequence"/>
</dbReference>
<dbReference type="GO" id="GO:0022857">
    <property type="term" value="F:transmembrane transporter activity"/>
    <property type="evidence" value="ECO:0007669"/>
    <property type="project" value="TreeGrafter"/>
</dbReference>
<reference evidence="17" key="3">
    <citation type="submission" date="2022-10" db="EMBL/GenBank/DDBJ databases">
        <title>Bacterial isolates recovered from the One Health project in Brazil.</title>
        <authorList>
            <person name="Valiatti T.B."/>
            <person name="Santos F."/>
            <person name="Cayo R."/>
            <person name="Gales A.C."/>
        </authorList>
    </citation>
    <scope>NUCLEOTIDE SEQUENCE</scope>
    <source>
        <strain evidence="17">PVR188</strain>
    </source>
</reference>
<dbReference type="FunFam" id="3.40.50.300:FF:000032">
    <property type="entry name" value="Export ABC transporter ATP-binding protein"/>
    <property type="match status" value="1"/>
</dbReference>
<feature type="transmembrane region" description="Helical" evidence="14">
    <location>
        <begin position="282"/>
        <end position="302"/>
    </location>
</feature>
<dbReference type="EMBL" id="NOWC01000023">
    <property type="protein sequence ID" value="OZS73315.1"/>
    <property type="molecule type" value="Genomic_DNA"/>
</dbReference>
<feature type="transmembrane region" description="Helical" evidence="14">
    <location>
        <begin position="532"/>
        <end position="557"/>
    </location>
</feature>
<dbReference type="AlphaFoldDB" id="A0A264VPX3"/>
<dbReference type="RefSeq" id="WP_094962370.1">
    <property type="nucleotide sequence ID" value="NZ_CP039844.1"/>
</dbReference>
<evidence type="ECO:0000256" key="13">
    <source>
        <dbReference type="SAM" id="MobiDB-lite"/>
    </source>
</evidence>
<dbReference type="EMBL" id="JAHWLI010000060">
    <property type="protein sequence ID" value="MBW3118010.1"/>
    <property type="molecule type" value="Genomic_DNA"/>
</dbReference>
<keyword evidence="10 14" id="KW-0472">Membrane</keyword>
<accession>A0A264VPX3</accession>
<dbReference type="InterPro" id="IPR027417">
    <property type="entry name" value="P-loop_NTPase"/>
</dbReference>
<evidence type="ECO:0000313" key="18">
    <source>
        <dbReference type="EMBL" id="OZS73315.1"/>
    </source>
</evidence>
<evidence type="ECO:0000259" key="15">
    <source>
        <dbReference type="PROSITE" id="PS50893"/>
    </source>
</evidence>
<dbReference type="Pfam" id="PF12704">
    <property type="entry name" value="MacB_PCD"/>
    <property type="match status" value="1"/>
</dbReference>
<feature type="region of interest" description="Disordered" evidence="13">
    <location>
        <begin position="234"/>
        <end position="253"/>
    </location>
</feature>
<feature type="compositionally biased region" description="Polar residues" evidence="13">
    <location>
        <begin position="234"/>
        <end position="250"/>
    </location>
</feature>
<keyword evidence="4" id="KW-0997">Cell inner membrane</keyword>
<protein>
    <recommendedName>
        <fullName evidence="12">Pyoverdine export ATP-binding/permease protein PvdT</fullName>
    </recommendedName>
</protein>
<evidence type="ECO:0000313" key="16">
    <source>
        <dbReference type="EMBL" id="MBW3118010.1"/>
    </source>
</evidence>
<keyword evidence="6" id="KW-0547">Nucleotide-binding</keyword>
<evidence type="ECO:0000256" key="11">
    <source>
        <dbReference type="ARBA" id="ARBA00038388"/>
    </source>
</evidence>
<comment type="subcellular location">
    <subcellularLocation>
        <location evidence="1">Cell inner membrane</location>
        <topology evidence="1">Multi-pass membrane protein</topology>
    </subcellularLocation>
</comment>
<evidence type="ECO:0000256" key="14">
    <source>
        <dbReference type="SAM" id="Phobius"/>
    </source>
</evidence>
<organism evidence="18 19">
    <name type="scientific">Providencia rettgeri</name>
    <dbReference type="NCBI Taxonomy" id="587"/>
    <lineage>
        <taxon>Bacteria</taxon>
        <taxon>Pseudomonadati</taxon>
        <taxon>Pseudomonadota</taxon>
        <taxon>Gammaproteobacteria</taxon>
        <taxon>Enterobacterales</taxon>
        <taxon>Morganellaceae</taxon>
        <taxon>Providencia</taxon>
    </lineage>
</organism>
<dbReference type="CDD" id="cd03255">
    <property type="entry name" value="ABC_MJ0796_LolCDE_FtsE"/>
    <property type="match status" value="1"/>
</dbReference>
<evidence type="ECO:0000256" key="1">
    <source>
        <dbReference type="ARBA" id="ARBA00004429"/>
    </source>
</evidence>
<dbReference type="GO" id="GO:0005524">
    <property type="term" value="F:ATP binding"/>
    <property type="evidence" value="ECO:0007669"/>
    <property type="project" value="UniProtKB-KW"/>
</dbReference>
<dbReference type="EMBL" id="JAOWIN010000007">
    <property type="protein sequence ID" value="MDI9093090.1"/>
    <property type="molecule type" value="Genomic_DNA"/>
</dbReference>
<keyword evidence="3" id="KW-1003">Cell membrane</keyword>
<gene>
    <name evidence="18" type="ORF">CHI95_17395</name>
    <name evidence="16" type="ORF">KYI77_16295</name>
    <name evidence="17" type="ORF">OGX73_10750</name>
</gene>
<reference evidence="18 19" key="1">
    <citation type="submission" date="2017-07" db="EMBL/GenBank/DDBJ databases">
        <title>blaIMP-27 on transferable plasmids in Proteus mirabilis and Providencia rettgeri.</title>
        <authorList>
            <person name="Potter R."/>
        </authorList>
    </citation>
    <scope>NUCLEOTIDE SEQUENCE [LARGE SCALE GENOMIC DNA]</scope>
    <source>
        <strain evidence="18 19">PR1</strain>
    </source>
</reference>
<dbReference type="PROSITE" id="PS00211">
    <property type="entry name" value="ABC_TRANSPORTER_1"/>
    <property type="match status" value="1"/>
</dbReference>
<evidence type="ECO:0000256" key="12">
    <source>
        <dbReference type="ARBA" id="ARBA00041199"/>
    </source>
</evidence>
<dbReference type="Pfam" id="PF02687">
    <property type="entry name" value="FtsX"/>
    <property type="match status" value="1"/>
</dbReference>
<comment type="caution">
    <text evidence="18">The sequence shown here is derived from an EMBL/GenBank/DDBJ whole genome shotgun (WGS) entry which is preliminary data.</text>
</comment>
<dbReference type="GeneID" id="92276455"/>
<dbReference type="Pfam" id="PF00005">
    <property type="entry name" value="ABC_tran"/>
    <property type="match status" value="1"/>
</dbReference>
<dbReference type="PROSITE" id="PS50893">
    <property type="entry name" value="ABC_TRANSPORTER_2"/>
    <property type="match status" value="1"/>
</dbReference>
<reference evidence="16" key="2">
    <citation type="submission" date="2021-07" db="EMBL/GenBank/DDBJ databases">
        <authorList>
            <person name="Stanton E."/>
        </authorList>
    </citation>
    <scope>NUCLEOTIDE SEQUENCE</scope>
    <source>
        <strain evidence="16">2021EL-01139</strain>
    </source>
</reference>
<comment type="similarity">
    <text evidence="11">Belongs to the ABC transporter superfamily. Macrolide exporter (TC 3.A.1.122) family.</text>
</comment>
<dbReference type="Gene3D" id="3.40.50.300">
    <property type="entry name" value="P-loop containing nucleotide triphosphate hydrolases"/>
    <property type="match status" value="1"/>
</dbReference>
<dbReference type="InterPro" id="IPR017911">
    <property type="entry name" value="MacB-like_ATP-bd"/>
</dbReference>
<dbReference type="InterPro" id="IPR025857">
    <property type="entry name" value="MacB_PCD"/>
</dbReference>
<evidence type="ECO:0000313" key="17">
    <source>
        <dbReference type="EMBL" id="MDI9093090.1"/>
    </source>
</evidence>
<feature type="transmembrane region" description="Helical" evidence="14">
    <location>
        <begin position="616"/>
        <end position="640"/>
    </location>
</feature>
<dbReference type="InterPro" id="IPR003439">
    <property type="entry name" value="ABC_transporter-like_ATP-bd"/>
</dbReference>
<keyword evidence="8" id="KW-1278">Translocase</keyword>
<evidence type="ECO:0000256" key="4">
    <source>
        <dbReference type="ARBA" id="ARBA00022519"/>
    </source>
</evidence>
<dbReference type="SMART" id="SM00382">
    <property type="entry name" value="AAA"/>
    <property type="match status" value="1"/>
</dbReference>
<sequence>MMATTRNVSFTRPLIELHHVYREFSAGTQTIPVLNDISLSINQGEMVAIIGASGSGKSTLMNIIGCLDKPSQGEVLINGIAVHEVNSDQLAELRSQYLGFIFQRYHLMPYLTAEENIAIPALYTAMPEDERSARVALLAEKLGLQTRLDHKPYQLSGGQQQRVSVCRALVNGAQIILADEPTGALDSASGHALMDILHQLHLDGHTVVIVTHDKNIAQQTQRIIEISDGKIVSDKQNQAQTDTKQRNQLPSVEDNGRASVWRNIIESIRMAWRALLGHRMRAFLSMLGIIIGISSVVSSMAVGEGARRSIMDEIGKLGSTTLEIRPGTGWGAKRPDMERALSLNDVKSLKQLPWIESVSPVASSMTMVVNKGLDNSIMLNGVSEEYFAAQGFQLLHGSFFSTLDMADSEPVIVLDEGSREVLFQPEEEPLGQIVQIGHSPWRIIGIARKPGPKMSSGFVMGWVPYSSLQQRVVGDKPIEFISLRFPENLTSQQAELQVERLLLREHGKKDFFIESDDQLANALQKTSDSMSLLITSIAAISLLVGGVGVMNIMLVSVTERTHEIGIRLSVGARPQDIMNQFLIEAVMICSLGGLIGIVGAWLAGWVFSYFTTEFTMVFTLFPVLLACGFSALIGLVFGYFPARRAAKLNPTEALARE</sequence>
<name>A0A264VPX3_PRORE</name>
<evidence type="ECO:0000256" key="5">
    <source>
        <dbReference type="ARBA" id="ARBA00022692"/>
    </source>
</evidence>
<dbReference type="SUPFAM" id="SSF52540">
    <property type="entry name" value="P-loop containing nucleoside triphosphate hydrolases"/>
    <property type="match status" value="1"/>
</dbReference>
<dbReference type="InterPro" id="IPR003838">
    <property type="entry name" value="ABC3_permease_C"/>
</dbReference>
<evidence type="ECO:0000256" key="7">
    <source>
        <dbReference type="ARBA" id="ARBA00022840"/>
    </source>
</evidence>
<dbReference type="PANTHER" id="PTHR30572:SF14">
    <property type="entry name" value="MACROLIDE EXPORT ATP-BINDING_PERMEASE PROTEIN MACB"/>
    <property type="match status" value="1"/>
</dbReference>
<evidence type="ECO:0000256" key="3">
    <source>
        <dbReference type="ARBA" id="ARBA00022475"/>
    </source>
</evidence>
<evidence type="ECO:0000256" key="6">
    <source>
        <dbReference type="ARBA" id="ARBA00022741"/>
    </source>
</evidence>
<keyword evidence="9 14" id="KW-1133">Transmembrane helix</keyword>
<evidence type="ECO:0000256" key="8">
    <source>
        <dbReference type="ARBA" id="ARBA00022967"/>
    </source>
</evidence>
<evidence type="ECO:0000256" key="2">
    <source>
        <dbReference type="ARBA" id="ARBA00022448"/>
    </source>
</evidence>
<dbReference type="InterPro" id="IPR050250">
    <property type="entry name" value="Macrolide_Exporter_MacB"/>
</dbReference>
<evidence type="ECO:0000313" key="19">
    <source>
        <dbReference type="Proteomes" id="UP000216001"/>
    </source>
</evidence>
<dbReference type="InterPro" id="IPR017871">
    <property type="entry name" value="ABC_transporter-like_CS"/>
</dbReference>
<dbReference type="InterPro" id="IPR003593">
    <property type="entry name" value="AAA+_ATPase"/>
</dbReference>
<keyword evidence="7 18" id="KW-0067">ATP-binding</keyword>
<proteinExistence type="inferred from homology"/>
<feature type="domain" description="ABC transporter" evidence="15">
    <location>
        <begin position="15"/>
        <end position="253"/>
    </location>
</feature>
<feature type="transmembrane region" description="Helical" evidence="14">
    <location>
        <begin position="581"/>
        <end position="610"/>
    </location>
</feature>
<dbReference type="GO" id="GO:0005886">
    <property type="term" value="C:plasma membrane"/>
    <property type="evidence" value="ECO:0007669"/>
    <property type="project" value="UniProtKB-SubCell"/>
</dbReference>
<dbReference type="GO" id="GO:1902495">
    <property type="term" value="C:transmembrane transporter complex"/>
    <property type="evidence" value="ECO:0007669"/>
    <property type="project" value="UniProtKB-ARBA"/>
</dbReference>
<dbReference type="PANTHER" id="PTHR30572">
    <property type="entry name" value="MEMBRANE COMPONENT OF TRANSPORTER-RELATED"/>
    <property type="match status" value="1"/>
</dbReference>
<dbReference type="Proteomes" id="UP001159001">
    <property type="component" value="Unassembled WGS sequence"/>
</dbReference>
<evidence type="ECO:0000256" key="9">
    <source>
        <dbReference type="ARBA" id="ARBA00022989"/>
    </source>
</evidence>